<evidence type="ECO:0000256" key="2">
    <source>
        <dbReference type="ARBA" id="ARBA00023125"/>
    </source>
</evidence>
<organism evidence="5 6">
    <name type="scientific">Devosia algicola</name>
    <dbReference type="NCBI Taxonomy" id="3026418"/>
    <lineage>
        <taxon>Bacteria</taxon>
        <taxon>Pseudomonadati</taxon>
        <taxon>Pseudomonadota</taxon>
        <taxon>Alphaproteobacteria</taxon>
        <taxon>Hyphomicrobiales</taxon>
        <taxon>Devosiaceae</taxon>
        <taxon>Devosia</taxon>
    </lineage>
</organism>
<feature type="domain" description="LysR substrate-binding" evidence="4">
    <location>
        <begin position="23"/>
        <end position="210"/>
    </location>
</feature>
<dbReference type="InterPro" id="IPR005119">
    <property type="entry name" value="LysR_subst-bd"/>
</dbReference>
<dbReference type="Pfam" id="PF03466">
    <property type="entry name" value="LysR_substrate"/>
    <property type="match status" value="1"/>
</dbReference>
<dbReference type="PANTHER" id="PTHR30579">
    <property type="entry name" value="TRANSCRIPTIONAL REGULATOR"/>
    <property type="match status" value="1"/>
</dbReference>
<sequence>MPRAEAAELAMLGLHAEAGSQDDVTGLVRLASIETLIAPIILPALTQVLAQHQGLNVEILSSAATVNLDRHDADLALRLVRPERGHLVVRQIGSLGIGLYGPAGNDMPKRFVTWPDQEAVRTLLNWSRAFGADRAPRLSVNTLAGQIEAVARGVGIAVLPHVLARREGLNLVADRLPDGARMTLPIFLAIHADLAHSRRVRTVANCLVRTMNTRRAEIAEP</sequence>
<dbReference type="Proteomes" id="UP001220530">
    <property type="component" value="Chromosome"/>
</dbReference>
<keyword evidence="1" id="KW-0805">Transcription regulation</keyword>
<reference evidence="5 6" key="1">
    <citation type="submission" date="2023-02" db="EMBL/GenBank/DDBJ databases">
        <title>Devosia algicola sp. nov., isolated from the phycosphere of marine algae.</title>
        <authorList>
            <person name="Kim J.M."/>
            <person name="Lee J.K."/>
            <person name="Choi B.J."/>
            <person name="Bayburt H."/>
            <person name="Jeon C.O."/>
        </authorList>
    </citation>
    <scope>NUCLEOTIDE SEQUENCE [LARGE SCALE GENOMIC DNA]</scope>
    <source>
        <strain evidence="5 6">G20-9</strain>
    </source>
</reference>
<dbReference type="PANTHER" id="PTHR30579:SF3">
    <property type="entry name" value="TRANSCRIPTIONAL REGULATORY PROTEIN"/>
    <property type="match status" value="1"/>
</dbReference>
<evidence type="ECO:0000313" key="6">
    <source>
        <dbReference type="Proteomes" id="UP001220530"/>
    </source>
</evidence>
<dbReference type="InterPro" id="IPR050176">
    <property type="entry name" value="LTTR"/>
</dbReference>
<keyword evidence="6" id="KW-1185">Reference proteome</keyword>
<dbReference type="RefSeq" id="WP_282218178.1">
    <property type="nucleotide sequence ID" value="NZ_CP118246.1"/>
</dbReference>
<evidence type="ECO:0000256" key="1">
    <source>
        <dbReference type="ARBA" id="ARBA00023015"/>
    </source>
</evidence>
<accession>A0ABY7YKT2</accession>
<dbReference type="EMBL" id="CP118246">
    <property type="protein sequence ID" value="WDR01768.1"/>
    <property type="molecule type" value="Genomic_DNA"/>
</dbReference>
<evidence type="ECO:0000259" key="4">
    <source>
        <dbReference type="Pfam" id="PF03466"/>
    </source>
</evidence>
<proteinExistence type="predicted"/>
<protein>
    <submittedName>
        <fullName evidence="5">Substrate-binding domain-containing protein</fullName>
    </submittedName>
</protein>
<name>A0ABY7YKT2_9HYPH</name>
<gene>
    <name evidence="5" type="ORF">PSQ19_13630</name>
</gene>
<keyword evidence="3" id="KW-0804">Transcription</keyword>
<dbReference type="SUPFAM" id="SSF53850">
    <property type="entry name" value="Periplasmic binding protein-like II"/>
    <property type="match status" value="1"/>
</dbReference>
<dbReference type="Gene3D" id="3.40.190.290">
    <property type="match status" value="1"/>
</dbReference>
<evidence type="ECO:0000256" key="3">
    <source>
        <dbReference type="ARBA" id="ARBA00023163"/>
    </source>
</evidence>
<dbReference type="CDD" id="cd05466">
    <property type="entry name" value="PBP2_LTTR_substrate"/>
    <property type="match status" value="1"/>
</dbReference>
<evidence type="ECO:0000313" key="5">
    <source>
        <dbReference type="EMBL" id="WDR01768.1"/>
    </source>
</evidence>
<keyword evidence="2" id="KW-0238">DNA-binding</keyword>